<dbReference type="InterPro" id="IPR003439">
    <property type="entry name" value="ABC_transporter-like_ATP-bd"/>
</dbReference>
<dbReference type="Gene3D" id="3.40.50.300">
    <property type="entry name" value="P-loop containing nucleotide triphosphate hydrolases"/>
    <property type="match status" value="1"/>
</dbReference>
<proteinExistence type="predicted"/>
<protein>
    <submittedName>
        <fullName evidence="10">ABC transporter ATP-binding protein</fullName>
    </submittedName>
</protein>
<dbReference type="InterPro" id="IPR039421">
    <property type="entry name" value="Type_1_exporter"/>
</dbReference>
<feature type="transmembrane region" description="Helical" evidence="7">
    <location>
        <begin position="156"/>
        <end position="181"/>
    </location>
</feature>
<evidence type="ECO:0000256" key="6">
    <source>
        <dbReference type="ARBA" id="ARBA00023136"/>
    </source>
</evidence>
<reference evidence="10 11" key="1">
    <citation type="submission" date="2019-08" db="EMBL/GenBank/DDBJ databases">
        <title>Genome sequencing of Paenibacillus faecis DSM 23593(T).</title>
        <authorList>
            <person name="Kook J.-K."/>
            <person name="Park S.-N."/>
            <person name="Lim Y.K."/>
        </authorList>
    </citation>
    <scope>NUCLEOTIDE SEQUENCE [LARGE SCALE GENOMIC DNA]</scope>
    <source>
        <strain evidence="10 11">DSM 23593</strain>
    </source>
</reference>
<dbReference type="GO" id="GO:0015421">
    <property type="term" value="F:ABC-type oligopeptide transporter activity"/>
    <property type="evidence" value="ECO:0007669"/>
    <property type="project" value="TreeGrafter"/>
</dbReference>
<dbReference type="PROSITE" id="PS50893">
    <property type="entry name" value="ABC_TRANSPORTER_2"/>
    <property type="match status" value="1"/>
</dbReference>
<organism evidence="10 11">
    <name type="scientific">Paenibacillus faecis</name>
    <dbReference type="NCBI Taxonomy" id="862114"/>
    <lineage>
        <taxon>Bacteria</taxon>
        <taxon>Bacillati</taxon>
        <taxon>Bacillota</taxon>
        <taxon>Bacilli</taxon>
        <taxon>Bacillales</taxon>
        <taxon>Paenibacillaceae</taxon>
        <taxon>Paenibacillus</taxon>
    </lineage>
</organism>
<feature type="transmembrane region" description="Helical" evidence="7">
    <location>
        <begin position="83"/>
        <end position="105"/>
    </location>
</feature>
<comment type="subcellular location">
    <subcellularLocation>
        <location evidence="1">Cell membrane</location>
        <topology evidence="1">Multi-pass membrane protein</topology>
    </subcellularLocation>
</comment>
<feature type="domain" description="ABC transporter" evidence="8">
    <location>
        <begin position="364"/>
        <end position="599"/>
    </location>
</feature>
<feature type="domain" description="ABC transmembrane type-1" evidence="9">
    <location>
        <begin position="45"/>
        <end position="326"/>
    </location>
</feature>
<evidence type="ECO:0000256" key="7">
    <source>
        <dbReference type="SAM" id="Phobius"/>
    </source>
</evidence>
<dbReference type="CDD" id="cd03228">
    <property type="entry name" value="ABCC_MRP_Like"/>
    <property type="match status" value="1"/>
</dbReference>
<accession>A0A5D0CZF2</accession>
<evidence type="ECO:0000256" key="5">
    <source>
        <dbReference type="ARBA" id="ARBA00022989"/>
    </source>
</evidence>
<dbReference type="Gene3D" id="1.20.1560.10">
    <property type="entry name" value="ABC transporter type 1, transmembrane domain"/>
    <property type="match status" value="1"/>
</dbReference>
<dbReference type="InterPro" id="IPR036640">
    <property type="entry name" value="ABC1_TM_sf"/>
</dbReference>
<comment type="caution">
    <text evidence="10">The sequence shown here is derived from an EMBL/GenBank/DDBJ whole genome shotgun (WGS) entry which is preliminary data.</text>
</comment>
<dbReference type="Proteomes" id="UP000325218">
    <property type="component" value="Unassembled WGS sequence"/>
</dbReference>
<keyword evidence="5 7" id="KW-1133">Transmembrane helix</keyword>
<keyword evidence="6 7" id="KW-0472">Membrane</keyword>
<dbReference type="SUPFAM" id="SSF90123">
    <property type="entry name" value="ABC transporter transmembrane region"/>
    <property type="match status" value="1"/>
</dbReference>
<dbReference type="InterPro" id="IPR011527">
    <property type="entry name" value="ABC1_TM_dom"/>
</dbReference>
<evidence type="ECO:0000313" key="11">
    <source>
        <dbReference type="Proteomes" id="UP000325218"/>
    </source>
</evidence>
<evidence type="ECO:0000259" key="8">
    <source>
        <dbReference type="PROSITE" id="PS50893"/>
    </source>
</evidence>
<dbReference type="PANTHER" id="PTHR43394:SF1">
    <property type="entry name" value="ATP-BINDING CASSETTE SUB-FAMILY B MEMBER 10, MITOCHONDRIAL"/>
    <property type="match status" value="1"/>
</dbReference>
<dbReference type="InterPro" id="IPR003593">
    <property type="entry name" value="AAA+_ATPase"/>
</dbReference>
<keyword evidence="4 10" id="KW-0067">ATP-binding</keyword>
<dbReference type="PROSITE" id="PS50929">
    <property type="entry name" value="ABC_TM1F"/>
    <property type="match status" value="1"/>
</dbReference>
<dbReference type="EMBL" id="VSDO01000001">
    <property type="protein sequence ID" value="TYA14704.1"/>
    <property type="molecule type" value="Genomic_DNA"/>
</dbReference>
<name>A0A5D0CZF2_9BACL</name>
<keyword evidence="2 7" id="KW-0812">Transmembrane</keyword>
<dbReference type="SMART" id="SM00382">
    <property type="entry name" value="AAA"/>
    <property type="match status" value="1"/>
</dbReference>
<dbReference type="SUPFAM" id="SSF52540">
    <property type="entry name" value="P-loop containing nucleoside triphosphate hydrolases"/>
    <property type="match status" value="1"/>
</dbReference>
<dbReference type="Pfam" id="PF00005">
    <property type="entry name" value="ABC_tran"/>
    <property type="match status" value="1"/>
</dbReference>
<keyword evidence="11" id="KW-1185">Reference proteome</keyword>
<dbReference type="GO" id="GO:0005524">
    <property type="term" value="F:ATP binding"/>
    <property type="evidence" value="ECO:0007669"/>
    <property type="project" value="UniProtKB-KW"/>
</dbReference>
<dbReference type="GO" id="GO:0005886">
    <property type="term" value="C:plasma membrane"/>
    <property type="evidence" value="ECO:0007669"/>
    <property type="project" value="UniProtKB-SubCell"/>
</dbReference>
<keyword evidence="3" id="KW-0547">Nucleotide-binding</keyword>
<dbReference type="PROSITE" id="PS00211">
    <property type="entry name" value="ABC_TRANSPORTER_1"/>
    <property type="match status" value="1"/>
</dbReference>
<dbReference type="InterPro" id="IPR017871">
    <property type="entry name" value="ABC_transporter-like_CS"/>
</dbReference>
<evidence type="ECO:0000256" key="4">
    <source>
        <dbReference type="ARBA" id="ARBA00022840"/>
    </source>
</evidence>
<dbReference type="PANTHER" id="PTHR43394">
    <property type="entry name" value="ATP-DEPENDENT PERMEASE MDL1, MITOCHONDRIAL"/>
    <property type="match status" value="1"/>
</dbReference>
<sequence length="607" mass="69252">MNRKRSQCFWKVKVKSMGKMKSKGFLINSLKGIKIMFEANPSMFLLHVFFTTVHGASWALQVVFMQKFFDAAQNFVADKIDLGTAILYLMGMGLSYALCQLMNGVDNCHALILNKSVGKRTNGLIHQSIDRLNVVEFEDTHRLDFINKAIAGSQNLVWVCLTLLDLVFFYTIYFSFMGWYLFTLKPILGLSIVIVFIPCILSKFAQILSFKKLEEQSAPIRREYENYERCMTDKEFFKETRLLGATDFFTNLYTSSLKKLNRLVFIAQLKKNLLNLILDIVTVIGYGMIIYMLFIFVMNQEISVGAFAAVLASIYRLYSFMSELVSERIGWASENVGTVENFLDFVNERNEPEKRMPRPQKVDIKLSNVSFSYPMTDKMALENISLTIPSGQTLAIVGENGSGKTTLCRVIMGLYEASQGEVTYGDVPVKNLSYDHTSAVFQKYCKYNMTVRENLIISQMDKPTDEAMLMDICDKSGVILKDESYRGGLNPMLGRDFDGTEISGGQWQRIAIARGLFRDSDLMILDEPTSAIDPLEETRLYNDFAKICQDKTAIIVTHRLGSVRIADRIIVLKDGRIVQDGKHSELISRDGEYKKMFESQRKWYVVE</sequence>
<feature type="transmembrane region" description="Helical" evidence="7">
    <location>
        <begin position="273"/>
        <end position="296"/>
    </location>
</feature>
<feature type="transmembrane region" description="Helical" evidence="7">
    <location>
        <begin position="187"/>
        <end position="205"/>
    </location>
</feature>
<evidence type="ECO:0000313" key="10">
    <source>
        <dbReference type="EMBL" id="TYA14704.1"/>
    </source>
</evidence>
<evidence type="ECO:0000259" key="9">
    <source>
        <dbReference type="PROSITE" id="PS50929"/>
    </source>
</evidence>
<evidence type="ECO:0000256" key="1">
    <source>
        <dbReference type="ARBA" id="ARBA00004651"/>
    </source>
</evidence>
<dbReference type="GO" id="GO:0016887">
    <property type="term" value="F:ATP hydrolysis activity"/>
    <property type="evidence" value="ECO:0007669"/>
    <property type="project" value="InterPro"/>
</dbReference>
<evidence type="ECO:0000256" key="3">
    <source>
        <dbReference type="ARBA" id="ARBA00022741"/>
    </source>
</evidence>
<dbReference type="AlphaFoldDB" id="A0A5D0CZF2"/>
<dbReference type="OrthoDB" id="9806127at2"/>
<evidence type="ECO:0000256" key="2">
    <source>
        <dbReference type="ARBA" id="ARBA00022692"/>
    </source>
</evidence>
<gene>
    <name evidence="10" type="ORF">FRY98_03225</name>
</gene>
<dbReference type="InterPro" id="IPR027417">
    <property type="entry name" value="P-loop_NTPase"/>
</dbReference>